<dbReference type="CDD" id="cd00814">
    <property type="entry name" value="MetRS_core"/>
    <property type="match status" value="1"/>
</dbReference>
<dbReference type="GO" id="GO:0005739">
    <property type="term" value="C:mitochondrion"/>
    <property type="evidence" value="ECO:0007669"/>
    <property type="project" value="UniProtKB-ARBA"/>
</dbReference>
<comment type="similarity">
    <text evidence="1 10">Belongs to the class-I aminoacyl-tRNA synthetase family.</text>
</comment>
<dbReference type="InterPro" id="IPR015413">
    <property type="entry name" value="Methionyl/Leucyl_tRNA_Synth"/>
</dbReference>
<keyword evidence="3 10" id="KW-0436">Ligase</keyword>
<sequence length="566" mass="64582">MRTLRLGVASKRTNLLFSSKLYQRHSHTKAYVTTPIYYVNAVPHIGHLYSTVLADTLRRYYILHGKEAILSTGTDEHGLKIQQAAEKNGMEPLDFCNKVSDSFKKLCEAANIQYTSFQRTTSKDHATAVNELWNTLLKNGYIYKGKHEGWYAVSDEAFYASAQVEEVTDEKTGEKIMVSKESGQRVEWTSEENYKFKLSAFEKDLLKWIDDNPKAIVPQNRKNEVLSWIRAGLADLSVSRLRARLNWGIQVPNDPEHTIYVWLDALTNYLTATGYPWKKDAPLKDAFPPDVQVVGKDIVRFHAIFWPAFLMAAGLPLPKQILVHGHWTMNKQKMSKSRGNVADPFEVIDRYGVDPVRFYLVHNGGMADDADYSEAMIAQLYSKELAGQFGNLLSRATGRALLPSRIIPTRKDIDIGDETLHHMLLEVADKYHEAFEERQFGRALSLIVDLLSQVNHNQKKTKISFLTLLKANKYFTRAEPWNLAKKPEEKDKLDTVLWYSLETCRIAGILLQPVMPTKMNELLTGLGVSHEERYFKDAKKLVEKERPLGEMGGVLFPRIKASIKEN</sequence>
<dbReference type="InterPro" id="IPR023457">
    <property type="entry name" value="Met-tRNA_synth_2"/>
</dbReference>
<dbReference type="GO" id="GO:0006431">
    <property type="term" value="P:methionyl-tRNA aminoacylation"/>
    <property type="evidence" value="ECO:0007669"/>
    <property type="project" value="InterPro"/>
</dbReference>
<accession>A0A367KEQ8</accession>
<evidence type="ECO:0000256" key="8">
    <source>
        <dbReference type="ARBA" id="ARBA00047364"/>
    </source>
</evidence>
<dbReference type="InterPro" id="IPR014729">
    <property type="entry name" value="Rossmann-like_a/b/a_fold"/>
</dbReference>
<dbReference type="SUPFAM" id="SSF52374">
    <property type="entry name" value="Nucleotidylyl transferase"/>
    <property type="match status" value="1"/>
</dbReference>
<dbReference type="Proteomes" id="UP000252139">
    <property type="component" value="Unassembled WGS sequence"/>
</dbReference>
<dbReference type="Gene3D" id="1.10.730.10">
    <property type="entry name" value="Isoleucyl-tRNA Synthetase, Domain 1"/>
    <property type="match status" value="1"/>
</dbReference>
<dbReference type="InterPro" id="IPR033911">
    <property type="entry name" value="MetRS_core"/>
</dbReference>
<evidence type="ECO:0000256" key="2">
    <source>
        <dbReference type="ARBA" id="ARBA00012838"/>
    </source>
</evidence>
<dbReference type="CDD" id="cd07957">
    <property type="entry name" value="Anticodon_Ia_Met"/>
    <property type="match status" value="1"/>
</dbReference>
<dbReference type="OrthoDB" id="24670at2759"/>
<evidence type="ECO:0000259" key="11">
    <source>
        <dbReference type="Pfam" id="PF09334"/>
    </source>
</evidence>
<dbReference type="EC" id="6.1.1.10" evidence="2"/>
<dbReference type="NCBIfam" id="TIGR00398">
    <property type="entry name" value="metG"/>
    <property type="match status" value="1"/>
</dbReference>
<evidence type="ECO:0000313" key="13">
    <source>
        <dbReference type="Proteomes" id="UP000252139"/>
    </source>
</evidence>
<evidence type="ECO:0000256" key="3">
    <source>
        <dbReference type="ARBA" id="ARBA00022598"/>
    </source>
</evidence>
<evidence type="ECO:0000256" key="10">
    <source>
        <dbReference type="RuleBase" id="RU363039"/>
    </source>
</evidence>
<dbReference type="FunFam" id="2.170.220.10:FF:000001">
    <property type="entry name" value="methionine--tRNA ligase, mitochondrial"/>
    <property type="match status" value="1"/>
</dbReference>
<comment type="caution">
    <text evidence="12">The sequence shown here is derived from an EMBL/GenBank/DDBJ whole genome shotgun (WGS) entry which is preliminary data.</text>
</comment>
<dbReference type="EMBL" id="PJQL01000047">
    <property type="protein sequence ID" value="RCI00668.1"/>
    <property type="molecule type" value="Genomic_DNA"/>
</dbReference>
<evidence type="ECO:0000256" key="4">
    <source>
        <dbReference type="ARBA" id="ARBA00022741"/>
    </source>
</evidence>
<organism evidence="12 13">
    <name type="scientific">Rhizopus azygosporus</name>
    <name type="common">Rhizopus microsporus var. azygosporus</name>
    <dbReference type="NCBI Taxonomy" id="86630"/>
    <lineage>
        <taxon>Eukaryota</taxon>
        <taxon>Fungi</taxon>
        <taxon>Fungi incertae sedis</taxon>
        <taxon>Mucoromycota</taxon>
        <taxon>Mucoromycotina</taxon>
        <taxon>Mucoromycetes</taxon>
        <taxon>Mucorales</taxon>
        <taxon>Mucorineae</taxon>
        <taxon>Rhizopodaceae</taxon>
        <taxon>Rhizopus</taxon>
    </lineage>
</organism>
<keyword evidence="7 10" id="KW-0030">Aminoacyl-tRNA synthetase</keyword>
<keyword evidence="4 10" id="KW-0547">Nucleotide-binding</keyword>
<dbReference type="SUPFAM" id="SSF47323">
    <property type="entry name" value="Anticodon-binding domain of a subclass of class I aminoacyl-tRNA synthetases"/>
    <property type="match status" value="1"/>
</dbReference>
<dbReference type="Gene3D" id="3.40.50.620">
    <property type="entry name" value="HUPs"/>
    <property type="match status" value="1"/>
</dbReference>
<evidence type="ECO:0000256" key="9">
    <source>
        <dbReference type="ARBA" id="ARBA00068817"/>
    </source>
</evidence>
<keyword evidence="6 10" id="KW-0648">Protein biosynthesis</keyword>
<dbReference type="PANTHER" id="PTHR43326">
    <property type="entry name" value="METHIONYL-TRNA SYNTHETASE"/>
    <property type="match status" value="1"/>
</dbReference>
<dbReference type="InterPro" id="IPR014758">
    <property type="entry name" value="Met-tRNA_synth"/>
</dbReference>
<feature type="domain" description="Methionyl/Leucyl tRNA synthetase" evidence="11">
    <location>
        <begin position="31"/>
        <end position="396"/>
    </location>
</feature>
<dbReference type="PANTHER" id="PTHR43326:SF1">
    <property type="entry name" value="METHIONINE--TRNA LIGASE, MITOCHONDRIAL"/>
    <property type="match status" value="1"/>
</dbReference>
<dbReference type="STRING" id="86630.A0A367KEQ8"/>
<proteinExistence type="inferred from homology"/>
<dbReference type="PRINTS" id="PR01041">
    <property type="entry name" value="TRNASYNTHMET"/>
</dbReference>
<dbReference type="AlphaFoldDB" id="A0A367KEQ8"/>
<dbReference type="InterPro" id="IPR041872">
    <property type="entry name" value="Anticodon_Met"/>
</dbReference>
<evidence type="ECO:0000256" key="6">
    <source>
        <dbReference type="ARBA" id="ARBA00022917"/>
    </source>
</evidence>
<keyword evidence="13" id="KW-1185">Reference proteome</keyword>
<name>A0A367KEQ8_RHIAZ</name>
<dbReference type="InterPro" id="IPR009080">
    <property type="entry name" value="tRNAsynth_Ia_anticodon-bd"/>
</dbReference>
<evidence type="ECO:0000256" key="1">
    <source>
        <dbReference type="ARBA" id="ARBA00005594"/>
    </source>
</evidence>
<evidence type="ECO:0000256" key="7">
    <source>
        <dbReference type="ARBA" id="ARBA00023146"/>
    </source>
</evidence>
<dbReference type="GO" id="GO:0005524">
    <property type="term" value="F:ATP binding"/>
    <property type="evidence" value="ECO:0007669"/>
    <property type="project" value="UniProtKB-KW"/>
</dbReference>
<dbReference type="Pfam" id="PF09334">
    <property type="entry name" value="tRNA-synt_1g"/>
    <property type="match status" value="1"/>
</dbReference>
<comment type="catalytic activity">
    <reaction evidence="8">
        <text>tRNA(Met) + L-methionine + ATP = L-methionyl-tRNA(Met) + AMP + diphosphate</text>
        <dbReference type="Rhea" id="RHEA:13481"/>
        <dbReference type="Rhea" id="RHEA-COMP:9667"/>
        <dbReference type="Rhea" id="RHEA-COMP:9698"/>
        <dbReference type="ChEBI" id="CHEBI:30616"/>
        <dbReference type="ChEBI" id="CHEBI:33019"/>
        <dbReference type="ChEBI" id="CHEBI:57844"/>
        <dbReference type="ChEBI" id="CHEBI:78442"/>
        <dbReference type="ChEBI" id="CHEBI:78530"/>
        <dbReference type="ChEBI" id="CHEBI:456215"/>
        <dbReference type="EC" id="6.1.1.10"/>
    </reaction>
</comment>
<gene>
    <name evidence="12" type="primary">MSM1_2</name>
    <name evidence="12" type="ORF">CU097_015507</name>
</gene>
<protein>
    <recommendedName>
        <fullName evidence="9">Probable methionine--tRNA ligase, mitochondrial</fullName>
        <ecNumber evidence="2">6.1.1.10</ecNumber>
    </recommendedName>
</protein>
<dbReference type="GO" id="GO:0004825">
    <property type="term" value="F:methionine-tRNA ligase activity"/>
    <property type="evidence" value="ECO:0007669"/>
    <property type="project" value="UniProtKB-EC"/>
</dbReference>
<keyword evidence="5 10" id="KW-0067">ATP-binding</keyword>
<dbReference type="Gene3D" id="2.170.220.10">
    <property type="match status" value="1"/>
</dbReference>
<reference evidence="12 13" key="1">
    <citation type="journal article" date="2018" name="G3 (Bethesda)">
        <title>Phylogenetic and Phylogenomic Definition of Rhizopus Species.</title>
        <authorList>
            <person name="Gryganskyi A.P."/>
            <person name="Golan J."/>
            <person name="Dolatabadi S."/>
            <person name="Mondo S."/>
            <person name="Robb S."/>
            <person name="Idnurm A."/>
            <person name="Muszewska A."/>
            <person name="Steczkiewicz K."/>
            <person name="Masonjones S."/>
            <person name="Liao H.L."/>
            <person name="Gajdeczka M.T."/>
            <person name="Anike F."/>
            <person name="Vuek A."/>
            <person name="Anishchenko I.M."/>
            <person name="Voigt K."/>
            <person name="de Hoog G.S."/>
            <person name="Smith M.E."/>
            <person name="Heitman J."/>
            <person name="Vilgalys R."/>
            <person name="Stajich J.E."/>
        </authorList>
    </citation>
    <scope>NUCLEOTIDE SEQUENCE [LARGE SCALE GENOMIC DNA]</scope>
    <source>
        <strain evidence="12 13">CBS 357.93</strain>
    </source>
</reference>
<evidence type="ECO:0000313" key="12">
    <source>
        <dbReference type="EMBL" id="RCI00668.1"/>
    </source>
</evidence>
<evidence type="ECO:0000256" key="5">
    <source>
        <dbReference type="ARBA" id="ARBA00022840"/>
    </source>
</evidence>